<evidence type="ECO:0000313" key="1">
    <source>
        <dbReference type="Proteomes" id="UP000887565"/>
    </source>
</evidence>
<organism evidence="1 2">
    <name type="scientific">Romanomermis culicivorax</name>
    <name type="common">Nematode worm</name>
    <dbReference type="NCBI Taxonomy" id="13658"/>
    <lineage>
        <taxon>Eukaryota</taxon>
        <taxon>Metazoa</taxon>
        <taxon>Ecdysozoa</taxon>
        <taxon>Nematoda</taxon>
        <taxon>Enoplea</taxon>
        <taxon>Dorylaimia</taxon>
        <taxon>Mermithida</taxon>
        <taxon>Mermithoidea</taxon>
        <taxon>Mermithidae</taxon>
        <taxon>Romanomermis</taxon>
    </lineage>
</organism>
<name>A0A915IYK4_ROMCU</name>
<dbReference type="Proteomes" id="UP000887565">
    <property type="component" value="Unplaced"/>
</dbReference>
<dbReference type="AlphaFoldDB" id="A0A915IYK4"/>
<reference evidence="2" key="1">
    <citation type="submission" date="2022-11" db="UniProtKB">
        <authorList>
            <consortium name="WormBaseParasite"/>
        </authorList>
    </citation>
    <scope>IDENTIFICATION</scope>
</reference>
<keyword evidence="1" id="KW-1185">Reference proteome</keyword>
<proteinExistence type="predicted"/>
<protein>
    <submittedName>
        <fullName evidence="2">Uncharacterized protein</fullName>
    </submittedName>
</protein>
<evidence type="ECO:0000313" key="2">
    <source>
        <dbReference type="WBParaSite" id="nRc.2.0.1.t18506-RA"/>
    </source>
</evidence>
<sequence>MTRPPHGWTSGRTPIFGDRRAVAVGKGDTSMMLMLSLTVPNVSPKALATSVGKLVAAATGCCWAIAASAWAPVVVVDSSAATTAGGCTLRLPCSTARWTASPVGNDGSLSNKILSMGVAWIVPLGRNSRARGATSGPNIRNTPGAESTTSAAITCHSANIKARSARQVKGVDPDHVAIQNDVDIGMGQEIGSDNTLIVAVIVEDDAFNYMFPKSGFNGNNEGTMCGDDGSIGDFDFSTNRE</sequence>
<dbReference type="WBParaSite" id="nRc.2.0.1.t18506-RA">
    <property type="protein sequence ID" value="nRc.2.0.1.t18506-RA"/>
    <property type="gene ID" value="nRc.2.0.1.g18506"/>
</dbReference>
<accession>A0A915IYK4</accession>